<sequence length="501" mass="51330" precursor="true">MNPLCLLATPMLALSPLMAQSNYWVDPAHGSDGAAGTSSTAPWKTLTHAITNAAAGATVHMQPGTYGIASGETYPLEVTYSLNLVGDGDRSAVIINGAGGGFRLIRVATVGSPVMEFSDFTIDGGDSETLVSVENANLSLRNIYASGGSVGFDSCSGSTVTIDGCVCTDMSFLGVRSSYLSTMYALDSTFRNCGWAGIGIATAFGFENSDLYIARCRIEHNIGDGIRHEAFGVGDSSSITIEDSLIANNGGFGVSNFGSDGGSRLTIRSCTIADNSLGGCQGPLSVWAGSITNTIVAGNGFFDVSGFPSIFSSLIGDGSGASGTSNLAGDPRFVDPAAGDFSLRFDSPCVDQATAPSTGLGLDFNGRMRAVDGDLDLTAEPDMGAFELHTLSGPTSSRLGQPIELFVSGPSQGFATAIVNHGGFAPFGAQTPFGRLFLPSAGSFRLAPVMTTGRGPTPVMFQFPSSPALIGTSTGFQALVRSQNAPAGGALSNPILVRIDA</sequence>
<reference evidence="3 4" key="1">
    <citation type="submission" date="2019-02" db="EMBL/GenBank/DDBJ databases">
        <title>Deep-cultivation of Planctomycetes and their phenomic and genomic characterization uncovers novel biology.</title>
        <authorList>
            <person name="Wiegand S."/>
            <person name="Jogler M."/>
            <person name="Boedeker C."/>
            <person name="Pinto D."/>
            <person name="Vollmers J."/>
            <person name="Rivas-Marin E."/>
            <person name="Kohn T."/>
            <person name="Peeters S.H."/>
            <person name="Heuer A."/>
            <person name="Rast P."/>
            <person name="Oberbeckmann S."/>
            <person name="Bunk B."/>
            <person name="Jeske O."/>
            <person name="Meyerdierks A."/>
            <person name="Storesund J.E."/>
            <person name="Kallscheuer N."/>
            <person name="Luecker S."/>
            <person name="Lage O.M."/>
            <person name="Pohl T."/>
            <person name="Merkel B.J."/>
            <person name="Hornburger P."/>
            <person name="Mueller R.-W."/>
            <person name="Bruemmer F."/>
            <person name="Labrenz M."/>
            <person name="Spormann A.M."/>
            <person name="Op den Camp H."/>
            <person name="Overmann J."/>
            <person name="Amann R."/>
            <person name="Jetten M.S.M."/>
            <person name="Mascher T."/>
            <person name="Medema M.H."/>
            <person name="Devos D.P."/>
            <person name="Kaster A.-K."/>
            <person name="Ovreas L."/>
            <person name="Rohde M."/>
            <person name="Galperin M.Y."/>
            <person name="Jogler C."/>
        </authorList>
    </citation>
    <scope>NUCLEOTIDE SEQUENCE [LARGE SCALE GENOMIC DNA]</scope>
    <source>
        <strain evidence="3 4">Poly30</strain>
    </source>
</reference>
<dbReference type="OrthoDB" id="281030at2"/>
<dbReference type="InterPro" id="IPR012334">
    <property type="entry name" value="Pectin_lyas_fold"/>
</dbReference>
<feature type="signal peptide" evidence="1">
    <location>
        <begin position="1"/>
        <end position="19"/>
    </location>
</feature>
<keyword evidence="1" id="KW-0732">Signal</keyword>
<evidence type="ECO:0000259" key="2">
    <source>
        <dbReference type="Pfam" id="PF07602"/>
    </source>
</evidence>
<protein>
    <recommendedName>
        <fullName evidence="2">DUF1565 domain-containing protein</fullName>
    </recommendedName>
</protein>
<dbReference type="SMART" id="SM00710">
    <property type="entry name" value="PbH1"/>
    <property type="match status" value="6"/>
</dbReference>
<name>A0A518EKC1_9BACT</name>
<dbReference type="InterPro" id="IPR011050">
    <property type="entry name" value="Pectin_lyase_fold/virulence"/>
</dbReference>
<dbReference type="EMBL" id="CP036434">
    <property type="protein sequence ID" value="QDV04535.1"/>
    <property type="molecule type" value="Genomic_DNA"/>
</dbReference>
<accession>A0A518EKC1</accession>
<feature type="chain" id="PRO_5021915639" description="DUF1565 domain-containing protein" evidence="1">
    <location>
        <begin position="20"/>
        <end position="501"/>
    </location>
</feature>
<dbReference type="Pfam" id="PF07602">
    <property type="entry name" value="DUF1565"/>
    <property type="match status" value="1"/>
</dbReference>
<keyword evidence="4" id="KW-1185">Reference proteome</keyword>
<evidence type="ECO:0000313" key="4">
    <source>
        <dbReference type="Proteomes" id="UP000320390"/>
    </source>
</evidence>
<feature type="domain" description="DUF1565" evidence="2">
    <location>
        <begin position="29"/>
        <end position="284"/>
    </location>
</feature>
<evidence type="ECO:0000313" key="3">
    <source>
        <dbReference type="EMBL" id="QDV04535.1"/>
    </source>
</evidence>
<dbReference type="Gene3D" id="2.160.20.10">
    <property type="entry name" value="Single-stranded right-handed beta-helix, Pectin lyase-like"/>
    <property type="match status" value="1"/>
</dbReference>
<evidence type="ECO:0000256" key="1">
    <source>
        <dbReference type="SAM" id="SignalP"/>
    </source>
</evidence>
<dbReference type="AlphaFoldDB" id="A0A518EKC1"/>
<organism evidence="3 4">
    <name type="scientific">Saltatorellus ferox</name>
    <dbReference type="NCBI Taxonomy" id="2528018"/>
    <lineage>
        <taxon>Bacteria</taxon>
        <taxon>Pseudomonadati</taxon>
        <taxon>Planctomycetota</taxon>
        <taxon>Planctomycetia</taxon>
        <taxon>Planctomycetia incertae sedis</taxon>
        <taxon>Saltatorellus</taxon>
    </lineage>
</organism>
<dbReference type="InterPro" id="IPR006626">
    <property type="entry name" value="PbH1"/>
</dbReference>
<proteinExistence type="predicted"/>
<gene>
    <name evidence="3" type="ORF">Poly30_00260</name>
</gene>
<dbReference type="SUPFAM" id="SSF51126">
    <property type="entry name" value="Pectin lyase-like"/>
    <property type="match status" value="1"/>
</dbReference>
<dbReference type="InterPro" id="IPR011459">
    <property type="entry name" value="DUF1565"/>
</dbReference>
<dbReference type="Proteomes" id="UP000320390">
    <property type="component" value="Chromosome"/>
</dbReference>